<organism evidence="2 3">
    <name type="scientific">Thermocatellispora tengchongensis</name>
    <dbReference type="NCBI Taxonomy" id="1073253"/>
    <lineage>
        <taxon>Bacteria</taxon>
        <taxon>Bacillati</taxon>
        <taxon>Actinomycetota</taxon>
        <taxon>Actinomycetes</taxon>
        <taxon>Streptosporangiales</taxon>
        <taxon>Streptosporangiaceae</taxon>
        <taxon>Thermocatellispora</taxon>
    </lineage>
</organism>
<comment type="caution">
    <text evidence="2">The sequence shown here is derived from an EMBL/GenBank/DDBJ whole genome shotgun (WGS) entry which is preliminary data.</text>
</comment>
<evidence type="ECO:0000313" key="2">
    <source>
        <dbReference type="EMBL" id="MBB5132553.1"/>
    </source>
</evidence>
<dbReference type="Pfam" id="PF05685">
    <property type="entry name" value="Uma2"/>
    <property type="match status" value="1"/>
</dbReference>
<dbReference type="Proteomes" id="UP000578449">
    <property type="component" value="Unassembled WGS sequence"/>
</dbReference>
<evidence type="ECO:0000313" key="3">
    <source>
        <dbReference type="Proteomes" id="UP000578449"/>
    </source>
</evidence>
<dbReference type="RefSeq" id="WP_185049534.1">
    <property type="nucleotide sequence ID" value="NZ_BAABIX010000003.1"/>
</dbReference>
<sequence length="226" mass="25237">MAKVLDRPTTATYSARYNYSVVRDLLPPGDAVELLDDDCVVVPDLPPERLDVVYQQVCDAFPENLRVEIINGRIVVNPMPTINHAKTVNELQSRLNETARRRGWHVLQNIKLHFGPQSDRAIPDLSVISDNARMWGDDEVFSDDALLAVEVVSKSSIRNDHLHKPRAYAGGGVPLYLIVDPFDRTARLFSMPKDGRYAAETGVRLGEPLELPAPWEITLDTTGLTP</sequence>
<dbReference type="PANTHER" id="PTHR35400:SF3">
    <property type="entry name" value="SLL1072 PROTEIN"/>
    <property type="match status" value="1"/>
</dbReference>
<dbReference type="Gene3D" id="3.90.1570.10">
    <property type="entry name" value="tt1808, chain A"/>
    <property type="match status" value="1"/>
</dbReference>
<accession>A0A840P3S5</accession>
<protein>
    <submittedName>
        <fullName evidence="2">Uma2 family endonuclease</fullName>
    </submittedName>
</protein>
<dbReference type="CDD" id="cd06260">
    <property type="entry name" value="DUF820-like"/>
    <property type="match status" value="1"/>
</dbReference>
<dbReference type="InterPro" id="IPR012296">
    <property type="entry name" value="Nuclease_put_TT1808"/>
</dbReference>
<dbReference type="PANTHER" id="PTHR35400">
    <property type="entry name" value="SLR1083 PROTEIN"/>
    <property type="match status" value="1"/>
</dbReference>
<dbReference type="AlphaFoldDB" id="A0A840P3S5"/>
<keyword evidence="2" id="KW-0378">Hydrolase</keyword>
<evidence type="ECO:0000259" key="1">
    <source>
        <dbReference type="Pfam" id="PF05685"/>
    </source>
</evidence>
<proteinExistence type="predicted"/>
<keyword evidence="3" id="KW-1185">Reference proteome</keyword>
<reference evidence="2 3" key="1">
    <citation type="submission" date="2020-08" db="EMBL/GenBank/DDBJ databases">
        <title>Genomic Encyclopedia of Type Strains, Phase IV (KMG-IV): sequencing the most valuable type-strain genomes for metagenomic binning, comparative biology and taxonomic classification.</title>
        <authorList>
            <person name="Goeker M."/>
        </authorList>
    </citation>
    <scope>NUCLEOTIDE SEQUENCE [LARGE SCALE GENOMIC DNA]</scope>
    <source>
        <strain evidence="2 3">DSM 45615</strain>
    </source>
</reference>
<dbReference type="SUPFAM" id="SSF52980">
    <property type="entry name" value="Restriction endonuclease-like"/>
    <property type="match status" value="1"/>
</dbReference>
<dbReference type="GO" id="GO:0004519">
    <property type="term" value="F:endonuclease activity"/>
    <property type="evidence" value="ECO:0007669"/>
    <property type="project" value="UniProtKB-KW"/>
</dbReference>
<gene>
    <name evidence="2" type="ORF">HNP84_002269</name>
</gene>
<feature type="domain" description="Putative restriction endonuclease" evidence="1">
    <location>
        <begin position="54"/>
        <end position="213"/>
    </location>
</feature>
<dbReference type="InterPro" id="IPR011335">
    <property type="entry name" value="Restrct_endonuc-II-like"/>
</dbReference>
<keyword evidence="2" id="KW-0255">Endonuclease</keyword>
<dbReference type="EMBL" id="JACHGN010000004">
    <property type="protein sequence ID" value="MBB5132553.1"/>
    <property type="molecule type" value="Genomic_DNA"/>
</dbReference>
<name>A0A840P3S5_9ACTN</name>
<keyword evidence="2" id="KW-0540">Nuclease</keyword>
<dbReference type="InterPro" id="IPR008538">
    <property type="entry name" value="Uma2"/>
</dbReference>